<dbReference type="KEGG" id="cput:CONPUDRAFT_115069"/>
<dbReference type="Proteomes" id="UP000053558">
    <property type="component" value="Unassembled WGS sequence"/>
</dbReference>
<accession>A0A5M3N684</accession>
<feature type="region of interest" description="Disordered" evidence="1">
    <location>
        <begin position="161"/>
        <end position="202"/>
    </location>
</feature>
<dbReference type="AlphaFoldDB" id="A0A5M3N684"/>
<dbReference type="GeneID" id="19199121"/>
<dbReference type="RefSeq" id="XP_007763350.1">
    <property type="nucleotide sequence ID" value="XM_007765160.1"/>
</dbReference>
<comment type="caution">
    <text evidence="2">The sequence shown here is derived from an EMBL/GenBank/DDBJ whole genome shotgun (WGS) entry which is preliminary data.</text>
</comment>
<dbReference type="OMA" id="VFQYPIY"/>
<dbReference type="InterPro" id="IPR006886">
    <property type="entry name" value="RNA_pol_III_Rpc5"/>
</dbReference>
<feature type="region of interest" description="Disordered" evidence="1">
    <location>
        <begin position="74"/>
        <end position="120"/>
    </location>
</feature>
<dbReference type="EMBL" id="JH711573">
    <property type="protein sequence ID" value="EIW86584.1"/>
    <property type="molecule type" value="Genomic_DNA"/>
</dbReference>
<keyword evidence="3" id="KW-1185">Reference proteome</keyword>
<organism evidence="2 3">
    <name type="scientific">Coniophora puteana (strain RWD-64-598)</name>
    <name type="common">Brown rot fungus</name>
    <dbReference type="NCBI Taxonomy" id="741705"/>
    <lineage>
        <taxon>Eukaryota</taxon>
        <taxon>Fungi</taxon>
        <taxon>Dikarya</taxon>
        <taxon>Basidiomycota</taxon>
        <taxon>Agaricomycotina</taxon>
        <taxon>Agaricomycetes</taxon>
        <taxon>Agaricomycetidae</taxon>
        <taxon>Boletales</taxon>
        <taxon>Coniophorineae</taxon>
        <taxon>Coniophoraceae</taxon>
        <taxon>Coniophora</taxon>
    </lineage>
</organism>
<evidence type="ECO:0008006" key="4">
    <source>
        <dbReference type="Google" id="ProtNLM"/>
    </source>
</evidence>
<dbReference type="GO" id="GO:0042797">
    <property type="term" value="P:tRNA transcription by RNA polymerase III"/>
    <property type="evidence" value="ECO:0007669"/>
    <property type="project" value="TreeGrafter"/>
</dbReference>
<dbReference type="PANTHER" id="PTHR12069">
    <property type="entry name" value="DNA-DIRECTED RNA POLYMERASES III 80 KDA POLYPEPTIDE RNA POLYMERASE III SUBUNIT 5"/>
    <property type="match status" value="1"/>
</dbReference>
<dbReference type="GO" id="GO:0005666">
    <property type="term" value="C:RNA polymerase III complex"/>
    <property type="evidence" value="ECO:0007669"/>
    <property type="project" value="TreeGrafter"/>
</dbReference>
<sequence length="288" mass="32204">MNSNSTIEEDELVSVLPIHFSNALNPNIQLHQFPLLSRPLQTPPSAVTSGKRIQARIKPGVRRLEIHVPVDPRPEVWNSEKSRDLGSARQVDDREKNQDSGKGKQRDGEESKLTEVRLRSEQIHHQGAYMLGVIRNGRLNLHPIEETHQFRPTLTYLDVLSRRSKRSRGGESDDDSDDGPPPDPDEVAPPPTTAKKEKKPLEVKEVQVAARKAGDDKAGIPQGGLSAARREILHIIRAEEDEGWEDLEFYDGESAEAGASFEATFSRREDQLECKMDMTGFLKSIPGL</sequence>
<dbReference type="Pfam" id="PF04801">
    <property type="entry name" value="RPC5"/>
    <property type="match status" value="1"/>
</dbReference>
<feature type="compositionally biased region" description="Acidic residues" evidence="1">
    <location>
        <begin position="172"/>
        <end position="186"/>
    </location>
</feature>
<evidence type="ECO:0000313" key="3">
    <source>
        <dbReference type="Proteomes" id="UP000053558"/>
    </source>
</evidence>
<dbReference type="PANTHER" id="PTHR12069:SF0">
    <property type="entry name" value="DNA-DIRECTED RNA POLYMERASE III SUBUNIT RPC5"/>
    <property type="match status" value="1"/>
</dbReference>
<reference evidence="3" key="1">
    <citation type="journal article" date="2012" name="Science">
        <title>The Paleozoic origin of enzymatic lignin decomposition reconstructed from 31 fungal genomes.</title>
        <authorList>
            <person name="Floudas D."/>
            <person name="Binder M."/>
            <person name="Riley R."/>
            <person name="Barry K."/>
            <person name="Blanchette R.A."/>
            <person name="Henrissat B."/>
            <person name="Martinez A.T."/>
            <person name="Otillar R."/>
            <person name="Spatafora J.W."/>
            <person name="Yadav J.S."/>
            <person name="Aerts A."/>
            <person name="Benoit I."/>
            <person name="Boyd A."/>
            <person name="Carlson A."/>
            <person name="Copeland A."/>
            <person name="Coutinho P.M."/>
            <person name="de Vries R.P."/>
            <person name="Ferreira P."/>
            <person name="Findley K."/>
            <person name="Foster B."/>
            <person name="Gaskell J."/>
            <person name="Glotzer D."/>
            <person name="Gorecki P."/>
            <person name="Heitman J."/>
            <person name="Hesse C."/>
            <person name="Hori C."/>
            <person name="Igarashi K."/>
            <person name="Jurgens J.A."/>
            <person name="Kallen N."/>
            <person name="Kersten P."/>
            <person name="Kohler A."/>
            <person name="Kuees U."/>
            <person name="Kumar T.K.A."/>
            <person name="Kuo A."/>
            <person name="LaButti K."/>
            <person name="Larrondo L.F."/>
            <person name="Lindquist E."/>
            <person name="Ling A."/>
            <person name="Lombard V."/>
            <person name="Lucas S."/>
            <person name="Lundell T."/>
            <person name="Martin R."/>
            <person name="McLaughlin D.J."/>
            <person name="Morgenstern I."/>
            <person name="Morin E."/>
            <person name="Murat C."/>
            <person name="Nagy L.G."/>
            <person name="Nolan M."/>
            <person name="Ohm R.A."/>
            <person name="Patyshakuliyeva A."/>
            <person name="Rokas A."/>
            <person name="Ruiz-Duenas F.J."/>
            <person name="Sabat G."/>
            <person name="Salamov A."/>
            <person name="Samejima M."/>
            <person name="Schmutz J."/>
            <person name="Slot J.C."/>
            <person name="St John F."/>
            <person name="Stenlid J."/>
            <person name="Sun H."/>
            <person name="Sun S."/>
            <person name="Syed K."/>
            <person name="Tsang A."/>
            <person name="Wiebenga A."/>
            <person name="Young D."/>
            <person name="Pisabarro A."/>
            <person name="Eastwood D.C."/>
            <person name="Martin F."/>
            <person name="Cullen D."/>
            <person name="Grigoriev I.V."/>
            <person name="Hibbett D.S."/>
        </authorList>
    </citation>
    <scope>NUCLEOTIDE SEQUENCE [LARGE SCALE GENOMIC DNA]</scope>
    <source>
        <strain evidence="3">RWD-64-598 SS2</strain>
    </source>
</reference>
<dbReference type="OrthoDB" id="340681at2759"/>
<proteinExistence type="predicted"/>
<evidence type="ECO:0000313" key="2">
    <source>
        <dbReference type="EMBL" id="EIW86584.1"/>
    </source>
</evidence>
<name>A0A5M3N684_CONPW</name>
<protein>
    <recommendedName>
        <fullName evidence="4">DNA-directed RNA polymerase III subunit Rpc5</fullName>
    </recommendedName>
</protein>
<evidence type="ECO:0000256" key="1">
    <source>
        <dbReference type="SAM" id="MobiDB-lite"/>
    </source>
</evidence>
<gene>
    <name evidence="2" type="ORF">CONPUDRAFT_115069</name>
</gene>